<reference evidence="2" key="1">
    <citation type="journal article" date="2015" name="Nature">
        <title>Complex archaea that bridge the gap between prokaryotes and eukaryotes.</title>
        <authorList>
            <person name="Spang A."/>
            <person name="Saw J.H."/>
            <person name="Jorgensen S.L."/>
            <person name="Zaremba-Niedzwiedzka K."/>
            <person name="Martijn J."/>
            <person name="Lind A.E."/>
            <person name="van Eijk R."/>
            <person name="Schleper C."/>
            <person name="Guy L."/>
            <person name="Ettema T.J."/>
        </authorList>
    </citation>
    <scope>NUCLEOTIDE SEQUENCE</scope>
</reference>
<protein>
    <recommendedName>
        <fullName evidence="1">NAD-dependent epimerase/dehydratase domain-containing protein</fullName>
    </recommendedName>
</protein>
<dbReference type="AlphaFoldDB" id="A0A0F9MB49"/>
<sequence>MERILVTGNLGYIGMILSEDLLNEGFDIVGVDTNFYRDNKLHEFEFSREFLQINKDIRELGIEDLKGFDSIIHLAALSNDPLGKLKPTLTNDINFKGSLRLAKVAKEAKVKRFLFSSSCSIYGATDNKKLNENDSLQPLTVYAQSKVNLEQGLSELADDTFSPCYLRNSTAYGISPNMRFDLVINNLMGWAFVTKQIKILSDGKAWRPLVHVRDISNAFIAALKAPKEIIHNEAFNVGVDPGNYQVKTMAEEIQNLMNECEIKILGEKNPDNRNYIVSFDKIKNNLKHFKPNWNLKKGIEEIYNLFNEINLNFEDFEDKNFTRLKQLKYLIENKFINDNLYWN</sequence>
<evidence type="ECO:0000259" key="1">
    <source>
        <dbReference type="Pfam" id="PF01370"/>
    </source>
</evidence>
<proteinExistence type="predicted"/>
<dbReference type="PANTHER" id="PTHR43245:SF23">
    <property type="entry name" value="NAD(P)-BINDING DOMAIN-CONTAINING PROTEIN"/>
    <property type="match status" value="1"/>
</dbReference>
<gene>
    <name evidence="2" type="ORF">LCGC14_1481860</name>
</gene>
<dbReference type="SUPFAM" id="SSF51735">
    <property type="entry name" value="NAD(P)-binding Rossmann-fold domains"/>
    <property type="match status" value="1"/>
</dbReference>
<comment type="caution">
    <text evidence="2">The sequence shown here is derived from an EMBL/GenBank/DDBJ whole genome shotgun (WGS) entry which is preliminary data.</text>
</comment>
<dbReference type="EMBL" id="LAZR01010546">
    <property type="protein sequence ID" value="KKM66372.1"/>
    <property type="molecule type" value="Genomic_DNA"/>
</dbReference>
<name>A0A0F9MB49_9ZZZZ</name>
<dbReference type="CDD" id="cd08946">
    <property type="entry name" value="SDR_e"/>
    <property type="match status" value="1"/>
</dbReference>
<dbReference type="InterPro" id="IPR001509">
    <property type="entry name" value="Epimerase_deHydtase"/>
</dbReference>
<accession>A0A0F9MB49</accession>
<organism evidence="2">
    <name type="scientific">marine sediment metagenome</name>
    <dbReference type="NCBI Taxonomy" id="412755"/>
    <lineage>
        <taxon>unclassified sequences</taxon>
        <taxon>metagenomes</taxon>
        <taxon>ecological metagenomes</taxon>
    </lineage>
</organism>
<feature type="domain" description="NAD-dependent epimerase/dehydratase" evidence="1">
    <location>
        <begin position="4"/>
        <end position="238"/>
    </location>
</feature>
<dbReference type="Pfam" id="PF01370">
    <property type="entry name" value="Epimerase"/>
    <property type="match status" value="1"/>
</dbReference>
<evidence type="ECO:0000313" key="2">
    <source>
        <dbReference type="EMBL" id="KKM66372.1"/>
    </source>
</evidence>
<dbReference type="InterPro" id="IPR036291">
    <property type="entry name" value="NAD(P)-bd_dom_sf"/>
</dbReference>
<dbReference type="InterPro" id="IPR050177">
    <property type="entry name" value="Lipid_A_modif_metabolic_enz"/>
</dbReference>
<dbReference type="PANTHER" id="PTHR43245">
    <property type="entry name" value="BIFUNCTIONAL POLYMYXIN RESISTANCE PROTEIN ARNA"/>
    <property type="match status" value="1"/>
</dbReference>
<dbReference type="Gene3D" id="3.40.50.720">
    <property type="entry name" value="NAD(P)-binding Rossmann-like Domain"/>
    <property type="match status" value="1"/>
</dbReference>